<dbReference type="Pfam" id="PF00005">
    <property type="entry name" value="ABC_tran"/>
    <property type="match status" value="1"/>
</dbReference>
<proteinExistence type="predicted"/>
<protein>
    <submittedName>
        <fullName evidence="5">ABC transporter ATP-binding protein</fullName>
    </submittedName>
</protein>
<dbReference type="PANTHER" id="PTHR43023">
    <property type="entry name" value="PROTEIN TRIGALACTOSYLDIACYLGLYCEROL 3, CHLOROPLASTIC"/>
    <property type="match status" value="1"/>
</dbReference>
<dbReference type="GO" id="GO:0005524">
    <property type="term" value="F:ATP binding"/>
    <property type="evidence" value="ECO:0007669"/>
    <property type="project" value="UniProtKB-KW"/>
</dbReference>
<gene>
    <name evidence="5" type="ORF">PAI11_24630</name>
</gene>
<evidence type="ECO:0000256" key="1">
    <source>
        <dbReference type="ARBA" id="ARBA00022448"/>
    </source>
</evidence>
<evidence type="ECO:0000256" key="2">
    <source>
        <dbReference type="ARBA" id="ARBA00022741"/>
    </source>
</evidence>
<name>H0E6L3_9ACTN</name>
<keyword evidence="1" id="KW-0813">Transport</keyword>
<evidence type="ECO:0000259" key="4">
    <source>
        <dbReference type="PROSITE" id="PS50893"/>
    </source>
</evidence>
<dbReference type="AlphaFoldDB" id="H0E6L3"/>
<keyword evidence="2" id="KW-0547">Nucleotide-binding</keyword>
<dbReference type="InterPro" id="IPR003593">
    <property type="entry name" value="AAA+_ATPase"/>
</dbReference>
<dbReference type="Gene3D" id="3.40.50.300">
    <property type="entry name" value="P-loop containing nucleotide triphosphate hydrolases"/>
    <property type="match status" value="1"/>
</dbReference>
<dbReference type="SMART" id="SM00382">
    <property type="entry name" value="AAA"/>
    <property type="match status" value="1"/>
</dbReference>
<reference evidence="5 6" key="1">
    <citation type="journal article" date="2013" name="Biodegradation">
        <title>Quantitative proteomic analysis of ibuprofen-degrading Patulibacter sp. strain I11.</title>
        <authorList>
            <person name="Almeida B."/>
            <person name="Kjeldal H."/>
            <person name="Lolas I."/>
            <person name="Knudsen A.D."/>
            <person name="Carvalho G."/>
            <person name="Nielsen K.L."/>
            <person name="Barreto Crespo M.T."/>
            <person name="Stensballe A."/>
            <person name="Nielsen J.L."/>
        </authorList>
    </citation>
    <scope>NUCLEOTIDE SEQUENCE [LARGE SCALE GENOMIC DNA]</scope>
    <source>
        <strain evidence="5 6">I11</strain>
    </source>
</reference>
<dbReference type="Proteomes" id="UP000005143">
    <property type="component" value="Unassembled WGS sequence"/>
</dbReference>
<dbReference type="PANTHER" id="PTHR43023:SF3">
    <property type="entry name" value="PROTEIN TRIGALACTOSYLDIACYLGLYCEROL 3, CHLOROPLASTIC"/>
    <property type="match status" value="1"/>
</dbReference>
<dbReference type="InterPro" id="IPR003439">
    <property type="entry name" value="ABC_transporter-like_ATP-bd"/>
</dbReference>
<sequence>MNRAQHADDEPPDTVARRLRDALDRVVTARSRAASRLGAARTSVAFATEGESVSLLLGHSPAVASPASGPCEVEIDLGRGQALAFACGRLSIGGALLRGTVVARGPVRRFLEVEPVLRALLAVGADDQDLIESELLLTGLPPAVRPPRPSADLLSIETRGLGGPDGRADASGGADLRVPEGVVSVLLGAAGSGKSRLLGHVSGAIAPETGQVLLRGRALADMSRSELRAIRRDVGVVPQHLPLVDHLTVAENLAAALTQSSDVSALEVPGTVERHLRSLGLADAAGRRPRELSNWRYVRAAYARATIAEPSLLLLDEPEAGLDPVRTTLLADLLIDHHAEYGGTVLVATRDAPLARAIAGHLTLVDRGAVIACGTPEEVEASDDPTVRALLSMTPEDAPGPRT</sequence>
<accession>H0E6L3</accession>
<dbReference type="GO" id="GO:0016887">
    <property type="term" value="F:ATP hydrolysis activity"/>
    <property type="evidence" value="ECO:0007669"/>
    <property type="project" value="InterPro"/>
</dbReference>
<comment type="caution">
    <text evidence="5">The sequence shown here is derived from an EMBL/GenBank/DDBJ whole genome shotgun (WGS) entry which is preliminary data.</text>
</comment>
<dbReference type="InterPro" id="IPR027417">
    <property type="entry name" value="P-loop_NTPase"/>
</dbReference>
<keyword evidence="6" id="KW-1185">Reference proteome</keyword>
<evidence type="ECO:0000256" key="3">
    <source>
        <dbReference type="ARBA" id="ARBA00022840"/>
    </source>
</evidence>
<keyword evidence="3 5" id="KW-0067">ATP-binding</keyword>
<evidence type="ECO:0000313" key="5">
    <source>
        <dbReference type="EMBL" id="EHN10660.1"/>
    </source>
</evidence>
<dbReference type="EMBL" id="AGUD01000206">
    <property type="protein sequence ID" value="EHN10660.1"/>
    <property type="molecule type" value="Genomic_DNA"/>
</dbReference>
<organism evidence="5 6">
    <name type="scientific">Patulibacter medicamentivorans</name>
    <dbReference type="NCBI Taxonomy" id="1097667"/>
    <lineage>
        <taxon>Bacteria</taxon>
        <taxon>Bacillati</taxon>
        <taxon>Actinomycetota</taxon>
        <taxon>Thermoleophilia</taxon>
        <taxon>Solirubrobacterales</taxon>
        <taxon>Patulibacteraceae</taxon>
        <taxon>Patulibacter</taxon>
    </lineage>
</organism>
<dbReference type="SUPFAM" id="SSF52540">
    <property type="entry name" value="P-loop containing nucleoside triphosphate hydrolases"/>
    <property type="match status" value="1"/>
</dbReference>
<evidence type="ECO:0000313" key="6">
    <source>
        <dbReference type="Proteomes" id="UP000005143"/>
    </source>
</evidence>
<feature type="domain" description="ABC transporter" evidence="4">
    <location>
        <begin position="156"/>
        <end position="392"/>
    </location>
</feature>
<dbReference type="PROSITE" id="PS50893">
    <property type="entry name" value="ABC_TRANSPORTER_2"/>
    <property type="match status" value="1"/>
</dbReference>